<name>A0A2N7WTW7_9BURK</name>
<evidence type="ECO:0000256" key="1">
    <source>
        <dbReference type="SAM" id="MobiDB-lite"/>
    </source>
</evidence>
<keyword evidence="4" id="KW-1185">Reference proteome</keyword>
<evidence type="ECO:0000313" key="3">
    <source>
        <dbReference type="EMBL" id="PMS32850.1"/>
    </source>
</evidence>
<reference evidence="2 5" key="2">
    <citation type="submission" date="2020-04" db="EMBL/GenBank/DDBJ databases">
        <authorList>
            <person name="De Canck E."/>
        </authorList>
    </citation>
    <scope>NUCLEOTIDE SEQUENCE [LARGE SCALE GENOMIC DNA]</scope>
    <source>
        <strain evidence="2 5">LMG 27174</strain>
    </source>
</reference>
<reference evidence="3 4" key="1">
    <citation type="submission" date="2018-01" db="EMBL/GenBank/DDBJ databases">
        <title>Whole genome analyses suggest that Burkholderia sensu lato contains two further novel genera in the rhizoxinica-symbiotica group Mycetohabitans gen. nov., and Trinickia gen. nov.: implications for the evolution of diazotrophy and nodulation in the Burkholderiaceae.</title>
        <authorList>
            <person name="Estrada-de los Santos P."/>
            <person name="Palmer M."/>
            <person name="Chavez-Ramirez B."/>
            <person name="Beukes C."/>
            <person name="Steenkamp E.T."/>
            <person name="Hirsch A.M."/>
            <person name="Manyaka P."/>
            <person name="Maluk M."/>
            <person name="Lafos M."/>
            <person name="Crook M."/>
            <person name="Gross E."/>
            <person name="Simon M.F."/>
            <person name="Bueno dos Reis Junior F."/>
            <person name="Poole P.S."/>
            <person name="Venter S.N."/>
            <person name="James E.K."/>
        </authorList>
    </citation>
    <scope>NUCLEOTIDE SEQUENCE [LARGE SCALE GENOMIC DNA]</scope>
    <source>
        <strain evidence="3 4">WSM 3937</strain>
    </source>
</reference>
<feature type="region of interest" description="Disordered" evidence="1">
    <location>
        <begin position="106"/>
        <end position="144"/>
    </location>
</feature>
<protein>
    <submittedName>
        <fullName evidence="2">Uncharacterized protein</fullName>
    </submittedName>
</protein>
<proteinExistence type="predicted"/>
<dbReference type="Proteomes" id="UP000494205">
    <property type="component" value="Unassembled WGS sequence"/>
</dbReference>
<dbReference type="EMBL" id="CADIJZ010000002">
    <property type="protein sequence ID" value="CAB3645730.1"/>
    <property type="molecule type" value="Genomic_DNA"/>
</dbReference>
<dbReference type="AlphaFoldDB" id="A0A2N7WTW7"/>
<evidence type="ECO:0000313" key="2">
    <source>
        <dbReference type="EMBL" id="CAB3645730.1"/>
    </source>
</evidence>
<evidence type="ECO:0000313" key="5">
    <source>
        <dbReference type="Proteomes" id="UP000494205"/>
    </source>
</evidence>
<dbReference type="Proteomes" id="UP000235659">
    <property type="component" value="Unassembled WGS sequence"/>
</dbReference>
<gene>
    <name evidence="3" type="ORF">C0Z16_04695</name>
    <name evidence="2" type="ORF">LMG27174_00839</name>
</gene>
<accession>A0A2N7WTW7</accession>
<dbReference type="EMBL" id="PNXY01000003">
    <property type="protein sequence ID" value="PMS32850.1"/>
    <property type="molecule type" value="Genomic_DNA"/>
</dbReference>
<evidence type="ECO:0000313" key="4">
    <source>
        <dbReference type="Proteomes" id="UP000235659"/>
    </source>
</evidence>
<organism evidence="2 5">
    <name type="scientific">Paraburkholderia rhynchosiae</name>
    <dbReference type="NCBI Taxonomy" id="487049"/>
    <lineage>
        <taxon>Bacteria</taxon>
        <taxon>Pseudomonadati</taxon>
        <taxon>Pseudomonadota</taxon>
        <taxon>Betaproteobacteria</taxon>
        <taxon>Burkholderiales</taxon>
        <taxon>Burkholderiaceae</taxon>
        <taxon>Paraburkholderia</taxon>
    </lineage>
</organism>
<sequence length="305" mass="32702">MAGGRIKISEERWAYARREFESGNLPSLGKVAAMLGCAKNAVAERVRREGWKRPGEVVGEAAEVFGQAAAAFEKNARAGQASASGKNSDRVQQKPLPVTEVKLIAMDGGASGGDGRNAPPPDANGGSSADDNAPKHPMSAPFPTVNHRMTVAEQRRRIDWHTAERGRALTQWHALELAKLNMAVQTGLDLAAAGNPDGLIQVKTCQLAAKLLIDKQALERAQLDAQHKDALASMNYDPAHEAEMTARPEKKWDGPSTVSLGIQGTKEAQDVESKPAPVSAEILKLVRHTVRRANGATEVYESPIE</sequence>